<name>A0A1C6IV43_9FIRM</name>
<gene>
    <name evidence="1" type="ORF">SAMEA3545359_01704</name>
</gene>
<protein>
    <recommendedName>
        <fullName evidence="2">Fimbrial assembly protein (PilN)</fullName>
    </recommendedName>
</protein>
<proteinExistence type="predicted"/>
<evidence type="ECO:0000313" key="1">
    <source>
        <dbReference type="EMBL" id="SCJ73696.1"/>
    </source>
</evidence>
<sequence length="191" mass="20447">MRHMQKRIDFYAVYRQGGPRAKKSSRKLGKILLPVLAAVLLVAAWGGLTLDRLRLKSQLDEVTGYLQSSAVTLKLAQANSLQEKISSALADKEALQQAAQNIASYPDYTSTALQKVKDCLGDSISVKGLAFDASLGAVVVTGTSASANDAAAFAAALRETGFFADITYIGYAADNSWTYEFSMTAQLKGVQ</sequence>
<dbReference type="EMBL" id="FMHG01000001">
    <property type="protein sequence ID" value="SCJ73696.1"/>
    <property type="molecule type" value="Genomic_DNA"/>
</dbReference>
<reference evidence="1" key="1">
    <citation type="submission" date="2015-09" db="EMBL/GenBank/DDBJ databases">
        <authorList>
            <consortium name="Pathogen Informatics"/>
        </authorList>
    </citation>
    <scope>NUCLEOTIDE SEQUENCE</scope>
    <source>
        <strain evidence="1">2789STDY5834896</strain>
    </source>
</reference>
<dbReference type="AlphaFoldDB" id="A0A1C6IV43"/>
<accession>A0A1C6IV43</accession>
<organism evidence="1">
    <name type="scientific">uncultured Anaerotruncus sp</name>
    <dbReference type="NCBI Taxonomy" id="905011"/>
    <lineage>
        <taxon>Bacteria</taxon>
        <taxon>Bacillati</taxon>
        <taxon>Bacillota</taxon>
        <taxon>Clostridia</taxon>
        <taxon>Eubacteriales</taxon>
        <taxon>Oscillospiraceae</taxon>
        <taxon>Anaerotruncus</taxon>
        <taxon>environmental samples</taxon>
    </lineage>
</organism>
<evidence type="ECO:0008006" key="2">
    <source>
        <dbReference type="Google" id="ProtNLM"/>
    </source>
</evidence>